<accession>A0A8X6XLQ4</accession>
<comment type="caution">
    <text evidence="3">The sequence shown here is derived from an EMBL/GenBank/DDBJ whole genome shotgun (WGS) entry which is preliminary data.</text>
</comment>
<evidence type="ECO:0000313" key="3">
    <source>
        <dbReference type="EMBL" id="GFY55554.1"/>
    </source>
</evidence>
<keyword evidence="4" id="KW-1185">Reference proteome</keyword>
<feature type="compositionally biased region" description="Low complexity" evidence="2">
    <location>
        <begin position="96"/>
        <end position="121"/>
    </location>
</feature>
<gene>
    <name evidence="3" type="primary">AVEN_107414_1</name>
    <name evidence="3" type="ORF">TNIN_267521</name>
</gene>
<dbReference type="EMBL" id="BMAV01010460">
    <property type="protein sequence ID" value="GFY55554.1"/>
    <property type="molecule type" value="Genomic_DNA"/>
</dbReference>
<protein>
    <submittedName>
        <fullName evidence="3">Uncharacterized protein</fullName>
    </submittedName>
</protein>
<evidence type="ECO:0000256" key="2">
    <source>
        <dbReference type="SAM" id="MobiDB-lite"/>
    </source>
</evidence>
<proteinExistence type="predicted"/>
<feature type="compositionally biased region" description="Polar residues" evidence="2">
    <location>
        <begin position="128"/>
        <end position="148"/>
    </location>
</feature>
<feature type="coiled-coil region" evidence="1">
    <location>
        <begin position="300"/>
        <end position="491"/>
    </location>
</feature>
<name>A0A8X6XLQ4_9ARAC</name>
<feature type="compositionally biased region" description="Basic and acidic residues" evidence="2">
    <location>
        <begin position="252"/>
        <end position="263"/>
    </location>
</feature>
<evidence type="ECO:0000256" key="1">
    <source>
        <dbReference type="SAM" id="Coils"/>
    </source>
</evidence>
<evidence type="ECO:0000313" key="4">
    <source>
        <dbReference type="Proteomes" id="UP000886998"/>
    </source>
</evidence>
<dbReference type="PANTHER" id="PTHR15117:SF24">
    <property type="entry name" value="SCA7 DOMAIN-CONTAINING PROTEIN"/>
    <property type="match status" value="1"/>
</dbReference>
<dbReference type="InterPro" id="IPR052237">
    <property type="entry name" value="Ataxin-7-like_regulator"/>
</dbReference>
<feature type="region of interest" description="Disordered" evidence="2">
    <location>
        <begin position="26"/>
        <end position="45"/>
    </location>
</feature>
<keyword evidence="1" id="KW-0175">Coiled coil</keyword>
<reference evidence="3" key="1">
    <citation type="submission" date="2020-08" db="EMBL/GenBank/DDBJ databases">
        <title>Multicomponent nature underlies the extraordinary mechanical properties of spider dragline silk.</title>
        <authorList>
            <person name="Kono N."/>
            <person name="Nakamura H."/>
            <person name="Mori M."/>
            <person name="Yoshida Y."/>
            <person name="Ohtoshi R."/>
            <person name="Malay A.D."/>
            <person name="Moran D.A.P."/>
            <person name="Tomita M."/>
            <person name="Numata K."/>
            <person name="Arakawa K."/>
        </authorList>
    </citation>
    <scope>NUCLEOTIDE SEQUENCE</scope>
</reference>
<organism evidence="3 4">
    <name type="scientific">Trichonephila inaurata madagascariensis</name>
    <dbReference type="NCBI Taxonomy" id="2747483"/>
    <lineage>
        <taxon>Eukaryota</taxon>
        <taxon>Metazoa</taxon>
        <taxon>Ecdysozoa</taxon>
        <taxon>Arthropoda</taxon>
        <taxon>Chelicerata</taxon>
        <taxon>Arachnida</taxon>
        <taxon>Araneae</taxon>
        <taxon>Araneomorphae</taxon>
        <taxon>Entelegynae</taxon>
        <taxon>Araneoidea</taxon>
        <taxon>Nephilidae</taxon>
        <taxon>Trichonephila</taxon>
        <taxon>Trichonephila inaurata</taxon>
    </lineage>
</organism>
<feature type="region of interest" description="Disordered" evidence="2">
    <location>
        <begin position="243"/>
        <end position="263"/>
    </location>
</feature>
<feature type="region of interest" description="Disordered" evidence="2">
    <location>
        <begin position="84"/>
        <end position="230"/>
    </location>
</feature>
<dbReference type="OrthoDB" id="6429517at2759"/>
<dbReference type="AlphaFoldDB" id="A0A8X6XLQ4"/>
<feature type="compositionally biased region" description="Low complexity" evidence="2">
    <location>
        <begin position="195"/>
        <end position="212"/>
    </location>
</feature>
<dbReference type="Proteomes" id="UP000886998">
    <property type="component" value="Unassembled WGS sequence"/>
</dbReference>
<sequence>MDADEDLRNNPWAQFIGTSLENLDDLESIPDYENPKEQTNTKLDTDDMSIYGSCPVWEEFSLISCRRCNCLLLPAALLSHMVQRHSNEETEEPPLASTSTSTTSTHASASTSGSCSNTGSSWKGPEWTANNNASHGNGLQPSLNTTANIVRVKADNKSTLKRKSSKSSYVMSKKNSHTKKELSQPRSSKLLPELSSNIPSTSTQPPQPASSSFGQPVDFSESSSSEKKAPVLEKLVLRRVLQTSESTSSDGGKAEGIKGTRKDSTSENVFMVVKKNDCEQNLLIPRKKFRKRSSTVDSEKDAVEKKMKRLEMDRDNLIKSVFEELNEVKEKLHQCTLTKIELQKELADVKAHMEESKRVADQCRLLSKQNFKYQKEIKELQDKLDSMTASTSNIMGESSVYGNLQAYNYAMEQMAKQLEASEEQKLQFQKRLEDLEAELSELKNSSKLENRNLELKLKHYCRIIGELKSRLDRQVSENEELRSRKEFLEKHLPQEVIYQVKGQLIGITRRAELFEILPSLISGQPIPALAEKLLADIQNIDYRSFQQQVTNNESEIFQQPKDDVS</sequence>
<dbReference type="PANTHER" id="PTHR15117">
    <property type="entry name" value="ATAXIN 7 RELATED"/>
    <property type="match status" value="1"/>
</dbReference>